<sequence length="95" mass="11468">MDNLKILITTIRKYVTDYRETHQVNKTDIFFLSMLEITANLTELGIESRREITKEEEGNWFKGSYHLDFWDSKMNTELYIPLKQKVVELNFFRTK</sequence>
<dbReference type="OrthoDB" id="9891434at2"/>
<name>A0A365P1B4_9FLAO</name>
<accession>A0A365P1B4</accession>
<gene>
    <name evidence="1" type="ORF">DPN68_08710</name>
</gene>
<protein>
    <submittedName>
        <fullName evidence="1">Uncharacterized protein</fullName>
    </submittedName>
</protein>
<dbReference type="AlphaFoldDB" id="A0A365P1B4"/>
<reference evidence="1 2" key="1">
    <citation type="submission" date="2018-06" db="EMBL/GenBank/DDBJ databases">
        <title>Flavobacterium tibetense sp. nov., isolated from a wetland YonghuCo on Tibetan Plateau.</title>
        <authorList>
            <person name="Xing P."/>
            <person name="Phurbu D."/>
            <person name="Lu H."/>
        </authorList>
    </citation>
    <scope>NUCLEOTIDE SEQUENCE [LARGE SCALE GENOMIC DNA]</scope>
    <source>
        <strain evidence="1 2">YH5</strain>
    </source>
</reference>
<evidence type="ECO:0000313" key="2">
    <source>
        <dbReference type="Proteomes" id="UP000253319"/>
    </source>
</evidence>
<comment type="caution">
    <text evidence="1">The sequence shown here is derived from an EMBL/GenBank/DDBJ whole genome shotgun (WGS) entry which is preliminary data.</text>
</comment>
<organism evidence="1 2">
    <name type="scientific">Flavobacterium tibetense</name>
    <dbReference type="NCBI Taxonomy" id="2233533"/>
    <lineage>
        <taxon>Bacteria</taxon>
        <taxon>Pseudomonadati</taxon>
        <taxon>Bacteroidota</taxon>
        <taxon>Flavobacteriia</taxon>
        <taxon>Flavobacteriales</taxon>
        <taxon>Flavobacteriaceae</taxon>
        <taxon>Flavobacterium</taxon>
    </lineage>
</organism>
<keyword evidence="2" id="KW-1185">Reference proteome</keyword>
<dbReference type="RefSeq" id="WP_113989265.1">
    <property type="nucleotide sequence ID" value="NZ_QLST01000009.1"/>
</dbReference>
<evidence type="ECO:0000313" key="1">
    <source>
        <dbReference type="EMBL" id="RBA28221.1"/>
    </source>
</evidence>
<dbReference type="EMBL" id="QLST01000009">
    <property type="protein sequence ID" value="RBA28221.1"/>
    <property type="molecule type" value="Genomic_DNA"/>
</dbReference>
<dbReference type="Proteomes" id="UP000253319">
    <property type="component" value="Unassembled WGS sequence"/>
</dbReference>
<proteinExistence type="predicted"/>